<evidence type="ECO:0000259" key="2">
    <source>
        <dbReference type="PROSITE" id="PS52045"/>
    </source>
</evidence>
<proteinExistence type="predicted"/>
<dbReference type="PANTHER" id="PTHR31589:SF233">
    <property type="entry name" value="PROTEIN, PUTATIVE (DUF239)-RELATED"/>
    <property type="match status" value="1"/>
</dbReference>
<evidence type="ECO:0000313" key="3">
    <source>
        <dbReference type="EMBL" id="TXG65882.1"/>
    </source>
</evidence>
<dbReference type="OrthoDB" id="1858978at2759"/>
<sequence length="374" mass="41953">MSSFLLVVLFLSFSCYGVECRRKVSRQLQKPKLTDEYDCVDIYKQPAFDNVLLKNHKIQMNPSSLPKFKSNNKLSFDRHRSLPLQTKGSCLDGMVPIQRSRINNLTDLRSISKLHLGNIRISTSGRHVAAFHTKLHKPGIYGARAVIDLYNPAVKLDQVSMSMIWVEGGPLAELNSIQYGWAVNPRLYGDNLTRTTAYWTADGSQKTGCYNLMCPGFIQVHPKYHVGSPYKPISVTGGKIYITQPMIYKDPESGNWWLLLDTGVRIGYWPKEILPHLSKAATFVQYGGLTYSSPNGLSPPMGNGRFPTRNIHESCFFAQLQTVNKFNDLVSIEQDSLQKVVDNTNCYDAKHWGNRYGTLAQTFSFGGPGGICGL</sequence>
<evidence type="ECO:0000313" key="4">
    <source>
        <dbReference type="Proteomes" id="UP000323000"/>
    </source>
</evidence>
<feature type="chain" id="PRO_5022938868" description="Neprosin PEP catalytic domain-containing protein" evidence="1">
    <location>
        <begin position="21"/>
        <end position="374"/>
    </location>
</feature>
<dbReference type="Pfam" id="PF03080">
    <property type="entry name" value="Neprosin"/>
    <property type="match status" value="1"/>
</dbReference>
<name>A0A5C7IB17_9ROSI</name>
<feature type="domain" description="Neprosin PEP catalytic" evidence="2">
    <location>
        <begin position="121"/>
        <end position="373"/>
    </location>
</feature>
<dbReference type="PANTHER" id="PTHR31589">
    <property type="entry name" value="PROTEIN, PUTATIVE (DUF239)-RELATED-RELATED"/>
    <property type="match status" value="1"/>
</dbReference>
<keyword evidence="1" id="KW-0732">Signal</keyword>
<dbReference type="EMBL" id="VAHF01000003">
    <property type="protein sequence ID" value="TXG65882.1"/>
    <property type="molecule type" value="Genomic_DNA"/>
</dbReference>
<dbReference type="AlphaFoldDB" id="A0A5C7IB17"/>
<keyword evidence="4" id="KW-1185">Reference proteome</keyword>
<dbReference type="Gene3D" id="3.90.1320.10">
    <property type="entry name" value="Outer-capsid protein sigma 3, large lobe"/>
    <property type="match status" value="1"/>
</dbReference>
<dbReference type="Pfam" id="PF14365">
    <property type="entry name" value="Neprosin_AP"/>
    <property type="match status" value="1"/>
</dbReference>
<gene>
    <name evidence="3" type="ORF">EZV62_007157</name>
</gene>
<dbReference type="InterPro" id="IPR025521">
    <property type="entry name" value="Neprosin_propep"/>
</dbReference>
<comment type="caution">
    <text evidence="3">The sequence shown here is derived from an EMBL/GenBank/DDBJ whole genome shotgun (WGS) entry which is preliminary data.</text>
</comment>
<dbReference type="Proteomes" id="UP000323000">
    <property type="component" value="Chromosome 3"/>
</dbReference>
<dbReference type="InterPro" id="IPR004314">
    <property type="entry name" value="Neprosin"/>
</dbReference>
<organism evidence="3 4">
    <name type="scientific">Acer yangbiense</name>
    <dbReference type="NCBI Taxonomy" id="1000413"/>
    <lineage>
        <taxon>Eukaryota</taxon>
        <taxon>Viridiplantae</taxon>
        <taxon>Streptophyta</taxon>
        <taxon>Embryophyta</taxon>
        <taxon>Tracheophyta</taxon>
        <taxon>Spermatophyta</taxon>
        <taxon>Magnoliopsida</taxon>
        <taxon>eudicotyledons</taxon>
        <taxon>Gunneridae</taxon>
        <taxon>Pentapetalae</taxon>
        <taxon>rosids</taxon>
        <taxon>malvids</taxon>
        <taxon>Sapindales</taxon>
        <taxon>Sapindaceae</taxon>
        <taxon>Hippocastanoideae</taxon>
        <taxon>Acereae</taxon>
        <taxon>Acer</taxon>
    </lineage>
</organism>
<feature type="signal peptide" evidence="1">
    <location>
        <begin position="1"/>
        <end position="20"/>
    </location>
</feature>
<protein>
    <recommendedName>
        <fullName evidence="2">Neprosin PEP catalytic domain-containing protein</fullName>
    </recommendedName>
</protein>
<reference evidence="4" key="1">
    <citation type="journal article" date="2019" name="Gigascience">
        <title>De novo genome assembly of the endangered Acer yangbiense, a plant species with extremely small populations endemic to Yunnan Province, China.</title>
        <authorList>
            <person name="Yang J."/>
            <person name="Wariss H.M."/>
            <person name="Tao L."/>
            <person name="Zhang R."/>
            <person name="Yun Q."/>
            <person name="Hollingsworth P."/>
            <person name="Dao Z."/>
            <person name="Luo G."/>
            <person name="Guo H."/>
            <person name="Ma Y."/>
            <person name="Sun W."/>
        </authorList>
    </citation>
    <scope>NUCLEOTIDE SEQUENCE [LARGE SCALE GENOMIC DNA]</scope>
    <source>
        <strain evidence="4">cv. Malutang</strain>
    </source>
</reference>
<dbReference type="PROSITE" id="PS52045">
    <property type="entry name" value="NEPROSIN_PEP_CD"/>
    <property type="match status" value="1"/>
</dbReference>
<evidence type="ECO:0000256" key="1">
    <source>
        <dbReference type="SAM" id="SignalP"/>
    </source>
</evidence>
<dbReference type="InterPro" id="IPR053168">
    <property type="entry name" value="Glutamic_endopeptidase"/>
</dbReference>
<accession>A0A5C7IB17</accession>